<dbReference type="RefSeq" id="WP_311560140.1">
    <property type="nucleotide sequence ID" value="NZ_JAVREJ010000038.1"/>
</dbReference>
<dbReference type="Proteomes" id="UP001183202">
    <property type="component" value="Unassembled WGS sequence"/>
</dbReference>
<proteinExistence type="predicted"/>
<evidence type="ECO:0000313" key="1">
    <source>
        <dbReference type="EMBL" id="MDT0353628.1"/>
    </source>
</evidence>
<accession>A0ABU2NI33</accession>
<reference evidence="2" key="1">
    <citation type="submission" date="2023-07" db="EMBL/GenBank/DDBJ databases">
        <title>30 novel species of actinomycetes from the DSMZ collection.</title>
        <authorList>
            <person name="Nouioui I."/>
        </authorList>
    </citation>
    <scope>NUCLEOTIDE SEQUENCE [LARGE SCALE GENOMIC DNA]</scope>
    <source>
        <strain evidence="2">DSM 45834</strain>
    </source>
</reference>
<evidence type="ECO:0000313" key="2">
    <source>
        <dbReference type="Proteomes" id="UP001183202"/>
    </source>
</evidence>
<keyword evidence="2" id="KW-1185">Reference proteome</keyword>
<dbReference type="EMBL" id="JAVREJ010000038">
    <property type="protein sequence ID" value="MDT0353628.1"/>
    <property type="molecule type" value="Genomic_DNA"/>
</dbReference>
<sequence length="53" mass="5841">MNRSRNASIGQTGVHLPMNWPWETGLDELFRRALHDPPARTAGWTRPAAASAA</sequence>
<comment type="caution">
    <text evidence="1">The sequence shown here is derived from an EMBL/GenBank/DDBJ whole genome shotgun (WGS) entry which is preliminary data.</text>
</comment>
<organism evidence="1 2">
    <name type="scientific">Pseudonocardia charpentierae</name>
    <dbReference type="NCBI Taxonomy" id="3075545"/>
    <lineage>
        <taxon>Bacteria</taxon>
        <taxon>Bacillati</taxon>
        <taxon>Actinomycetota</taxon>
        <taxon>Actinomycetes</taxon>
        <taxon>Pseudonocardiales</taxon>
        <taxon>Pseudonocardiaceae</taxon>
        <taxon>Pseudonocardia</taxon>
    </lineage>
</organism>
<name>A0ABU2NI33_9PSEU</name>
<protein>
    <submittedName>
        <fullName evidence="1">Uncharacterized protein</fullName>
    </submittedName>
</protein>
<gene>
    <name evidence="1" type="ORF">RM445_29480</name>
</gene>